<name>A0AAD6VM07_9AGAR</name>
<dbReference type="AlphaFoldDB" id="A0AAD6VM07"/>
<evidence type="ECO:0000313" key="2">
    <source>
        <dbReference type="Proteomes" id="UP001219525"/>
    </source>
</evidence>
<accession>A0AAD6VM07</accession>
<proteinExistence type="predicted"/>
<reference evidence="1" key="1">
    <citation type="submission" date="2023-03" db="EMBL/GenBank/DDBJ databases">
        <title>Massive genome expansion in bonnet fungi (Mycena s.s.) driven by repeated elements and novel gene families across ecological guilds.</title>
        <authorList>
            <consortium name="Lawrence Berkeley National Laboratory"/>
            <person name="Harder C.B."/>
            <person name="Miyauchi S."/>
            <person name="Viragh M."/>
            <person name="Kuo A."/>
            <person name="Thoen E."/>
            <person name="Andreopoulos B."/>
            <person name="Lu D."/>
            <person name="Skrede I."/>
            <person name="Drula E."/>
            <person name="Henrissat B."/>
            <person name="Morin E."/>
            <person name="Kohler A."/>
            <person name="Barry K."/>
            <person name="LaButti K."/>
            <person name="Morin E."/>
            <person name="Salamov A."/>
            <person name="Lipzen A."/>
            <person name="Mereny Z."/>
            <person name="Hegedus B."/>
            <person name="Baldrian P."/>
            <person name="Stursova M."/>
            <person name="Weitz H."/>
            <person name="Taylor A."/>
            <person name="Grigoriev I.V."/>
            <person name="Nagy L.G."/>
            <person name="Martin F."/>
            <person name="Kauserud H."/>
        </authorList>
    </citation>
    <scope>NUCLEOTIDE SEQUENCE</scope>
    <source>
        <strain evidence="1">9144</strain>
    </source>
</reference>
<comment type="caution">
    <text evidence="1">The sequence shown here is derived from an EMBL/GenBank/DDBJ whole genome shotgun (WGS) entry which is preliminary data.</text>
</comment>
<dbReference type="EMBL" id="JARJCW010000014">
    <property type="protein sequence ID" value="KAJ7217049.1"/>
    <property type="molecule type" value="Genomic_DNA"/>
</dbReference>
<evidence type="ECO:0000313" key="1">
    <source>
        <dbReference type="EMBL" id="KAJ7217049.1"/>
    </source>
</evidence>
<dbReference type="Proteomes" id="UP001219525">
    <property type="component" value="Unassembled WGS sequence"/>
</dbReference>
<protein>
    <submittedName>
        <fullName evidence="1">Uncharacterized protein</fullName>
    </submittedName>
</protein>
<gene>
    <name evidence="1" type="ORF">GGX14DRAFT_440287</name>
</gene>
<keyword evidence="2" id="KW-1185">Reference proteome</keyword>
<organism evidence="1 2">
    <name type="scientific">Mycena pura</name>
    <dbReference type="NCBI Taxonomy" id="153505"/>
    <lineage>
        <taxon>Eukaryota</taxon>
        <taxon>Fungi</taxon>
        <taxon>Dikarya</taxon>
        <taxon>Basidiomycota</taxon>
        <taxon>Agaricomycotina</taxon>
        <taxon>Agaricomycetes</taxon>
        <taxon>Agaricomycetidae</taxon>
        <taxon>Agaricales</taxon>
        <taxon>Marasmiineae</taxon>
        <taxon>Mycenaceae</taxon>
        <taxon>Mycena</taxon>
    </lineage>
</organism>
<sequence>MQGAPDALIQMWQLWEALAIDFLVTRLETRYTFAKMEKRPRETRKNKAFAGGPDFLSRISVRATTVQVFRMNTSTAAYFPQPSTSRSFSVASFPLFSALSCDEYPPGAKRKTDRQSGGPSQKKVKLEKFEAKLPQWEELVTYERAFTITNCQNLYVPWSRMNPLFGAVGMAIGADGVRRGYLFKMYDRNGEPEGEHGMNPIGLDHALSMFPLNTQITFVFVVPDGKKAKLMIPYGHREFEKWSYYTLEILGPSWS</sequence>